<dbReference type="AlphaFoldDB" id="L9W3H9"/>
<dbReference type="Proteomes" id="UP000011661">
    <property type="component" value="Unassembled WGS sequence"/>
</dbReference>
<accession>L9W3H9</accession>
<keyword evidence="1" id="KW-0812">Transmembrane</keyword>
<dbReference type="InterPro" id="IPR021683">
    <property type="entry name" value="DUF3267"/>
</dbReference>
<gene>
    <name evidence="2" type="ORF">C495_12390</name>
</gene>
<evidence type="ECO:0008006" key="4">
    <source>
        <dbReference type="Google" id="ProtNLM"/>
    </source>
</evidence>
<dbReference type="EMBL" id="AOHX01000041">
    <property type="protein sequence ID" value="ELY43861.1"/>
    <property type="molecule type" value="Genomic_DNA"/>
</dbReference>
<feature type="transmembrane region" description="Helical" evidence="1">
    <location>
        <begin position="137"/>
        <end position="157"/>
    </location>
</feature>
<evidence type="ECO:0000313" key="2">
    <source>
        <dbReference type="EMBL" id="ELY43861.1"/>
    </source>
</evidence>
<comment type="caution">
    <text evidence="2">The sequence shown here is derived from an EMBL/GenBank/DDBJ whole genome shotgun (WGS) entry which is preliminary data.</text>
</comment>
<dbReference type="Pfam" id="PF11667">
    <property type="entry name" value="DUF3267"/>
    <property type="match status" value="1"/>
</dbReference>
<feature type="transmembrane region" description="Helical" evidence="1">
    <location>
        <begin position="102"/>
        <end position="125"/>
    </location>
</feature>
<dbReference type="PATRIC" id="fig|1230460.4.peg.2522"/>
<keyword evidence="3" id="KW-1185">Reference proteome</keyword>
<reference evidence="2 3" key="1">
    <citation type="journal article" date="2014" name="PLoS Genet.">
        <title>Phylogenetically driven sequencing of extremely halophilic archaea reveals strategies for static and dynamic osmo-response.</title>
        <authorList>
            <person name="Becker E.A."/>
            <person name="Seitzer P.M."/>
            <person name="Tritt A."/>
            <person name="Larsen D."/>
            <person name="Krusor M."/>
            <person name="Yao A.I."/>
            <person name="Wu D."/>
            <person name="Madern D."/>
            <person name="Eisen J.A."/>
            <person name="Darling A.E."/>
            <person name="Facciotti M.T."/>
        </authorList>
    </citation>
    <scope>NUCLEOTIDE SEQUENCE [LARGE SCALE GENOMIC DNA]</scope>
    <source>
        <strain evidence="2 3">JCM 14089</strain>
    </source>
</reference>
<protein>
    <recommendedName>
        <fullName evidence="4">DUF3267 domain-containing protein</fullName>
    </recommendedName>
</protein>
<dbReference type="eggNOG" id="arCOG05799">
    <property type="taxonomic scope" value="Archaea"/>
</dbReference>
<proteinExistence type="predicted"/>
<evidence type="ECO:0000313" key="3">
    <source>
        <dbReference type="Proteomes" id="UP000011661"/>
    </source>
</evidence>
<feature type="transmembrane region" description="Helical" evidence="1">
    <location>
        <begin position="169"/>
        <end position="191"/>
    </location>
</feature>
<sequence>MADTHGSMTGKLSIPACHECHSTVDLEAGTDTDFFVPREGMVVGQTESRRTARQIATFRQTRSVAIQWLVAAVVGWFAFAYAFGYVLAVIRGTTFEPIVISPFAPSAVAGWLVISGVLIALVVVFHELLHGVFMARYGGTPAYGVGVSHFLFPYAYARTQTASYTRNQLLVALLAPFVGITSVGLGVMAVYPTPLLIVPLAANAAGSIGDLWMAAVLVQYPADVRVAPLPDTDVQGFGIYGSSDHDHSRLPGARLISTVVAGAVGTLSTLSIAVLGWVLVSLAVGSGTVVIGDPSSSWLLFRHERHASGAVSLEIGATLVLGVAMLGGLVWTLLLEGYRVLATATASS</sequence>
<feature type="transmembrane region" description="Helical" evidence="1">
    <location>
        <begin position="68"/>
        <end position="90"/>
    </location>
</feature>
<dbReference type="STRING" id="1230460.C495_12390"/>
<feature type="transmembrane region" description="Helical" evidence="1">
    <location>
        <begin position="313"/>
        <end position="334"/>
    </location>
</feature>
<name>L9W3H9_9EURY</name>
<evidence type="ECO:0000256" key="1">
    <source>
        <dbReference type="SAM" id="Phobius"/>
    </source>
</evidence>
<organism evidence="2 3">
    <name type="scientific">Natronorubrum sulfidifaciens JCM 14089</name>
    <dbReference type="NCBI Taxonomy" id="1230460"/>
    <lineage>
        <taxon>Archaea</taxon>
        <taxon>Methanobacteriati</taxon>
        <taxon>Methanobacteriota</taxon>
        <taxon>Stenosarchaea group</taxon>
        <taxon>Halobacteria</taxon>
        <taxon>Halobacteriales</taxon>
        <taxon>Natrialbaceae</taxon>
        <taxon>Natronorubrum</taxon>
    </lineage>
</organism>
<feature type="transmembrane region" description="Helical" evidence="1">
    <location>
        <begin position="197"/>
        <end position="218"/>
    </location>
</feature>
<keyword evidence="1" id="KW-0472">Membrane</keyword>
<keyword evidence="1" id="KW-1133">Transmembrane helix</keyword>